<dbReference type="STRING" id="5539.A0A3E2HJU0"/>
<feature type="domain" description="GH16" evidence="7">
    <location>
        <begin position="82"/>
        <end position="352"/>
    </location>
</feature>
<keyword evidence="9" id="KW-1185">Reference proteome</keyword>
<evidence type="ECO:0000256" key="5">
    <source>
        <dbReference type="ARBA" id="ARBA00023295"/>
    </source>
</evidence>
<keyword evidence="6" id="KW-0472">Membrane</keyword>
<evidence type="ECO:0000256" key="4">
    <source>
        <dbReference type="ARBA" id="ARBA00022801"/>
    </source>
</evidence>
<dbReference type="InterPro" id="IPR013320">
    <property type="entry name" value="ConA-like_dom_sf"/>
</dbReference>
<dbReference type="InterPro" id="IPR000757">
    <property type="entry name" value="Beta-glucanase-like"/>
</dbReference>
<comment type="caution">
    <text evidence="8">The sequence shown here is derived from an EMBL/GenBank/DDBJ whole genome shotgun (WGS) entry which is preliminary data.</text>
</comment>
<dbReference type="Gene3D" id="2.60.120.200">
    <property type="match status" value="1"/>
</dbReference>
<evidence type="ECO:0000256" key="2">
    <source>
        <dbReference type="ARBA" id="ARBA00006865"/>
    </source>
</evidence>
<dbReference type="FunFam" id="2.60.120.200:FF:000114">
    <property type="entry name" value="Probable endo-1,3(4)-beta-glucanase NFIA_089530"/>
    <property type="match status" value="1"/>
</dbReference>
<dbReference type="InterPro" id="IPR050546">
    <property type="entry name" value="Glycosyl_Hydrlase_16"/>
</dbReference>
<dbReference type="Proteomes" id="UP000258309">
    <property type="component" value="Unassembled WGS sequence"/>
</dbReference>
<dbReference type="SUPFAM" id="SSF49899">
    <property type="entry name" value="Concanavalin A-like lectins/glucanases"/>
    <property type="match status" value="1"/>
</dbReference>
<evidence type="ECO:0000256" key="1">
    <source>
        <dbReference type="ARBA" id="ARBA00000124"/>
    </source>
</evidence>
<dbReference type="PANTHER" id="PTHR10963:SF42">
    <property type="entry name" value="PUTATIVE (AFU_ORTHOLOGUE AFUA_5G02280)-RELATED"/>
    <property type="match status" value="1"/>
</dbReference>
<gene>
    <name evidence="8" type="ORF">B7463_g2873</name>
</gene>
<keyword evidence="6" id="KW-0812">Transmembrane</keyword>
<evidence type="ECO:0000259" key="7">
    <source>
        <dbReference type="PROSITE" id="PS51762"/>
    </source>
</evidence>
<reference evidence="8 9" key="1">
    <citation type="submission" date="2018-05" db="EMBL/GenBank/DDBJ databases">
        <title>Draft genome sequence of Scytalidium lignicola DSM 105466, a ubiquitous saprotrophic fungus.</title>
        <authorList>
            <person name="Buettner E."/>
            <person name="Gebauer A.M."/>
            <person name="Hofrichter M."/>
            <person name="Liers C."/>
            <person name="Kellner H."/>
        </authorList>
    </citation>
    <scope>NUCLEOTIDE SEQUENCE [LARGE SCALE GENOMIC DNA]</scope>
    <source>
        <strain evidence="8 9">DSM 105466</strain>
    </source>
</reference>
<feature type="non-terminal residue" evidence="8">
    <location>
        <position position="1"/>
    </location>
</feature>
<dbReference type="EMBL" id="NCSJ02000035">
    <property type="protein sequence ID" value="RFU33442.1"/>
    <property type="molecule type" value="Genomic_DNA"/>
</dbReference>
<feature type="non-terminal residue" evidence="8">
    <location>
        <position position="385"/>
    </location>
</feature>
<dbReference type="AlphaFoldDB" id="A0A3E2HJU0"/>
<dbReference type="CDD" id="cd02181">
    <property type="entry name" value="GH16_fungal_Lam16A_glucanase"/>
    <property type="match status" value="1"/>
</dbReference>
<dbReference type="GO" id="GO:0009251">
    <property type="term" value="P:glucan catabolic process"/>
    <property type="evidence" value="ECO:0007669"/>
    <property type="project" value="TreeGrafter"/>
</dbReference>
<evidence type="ECO:0000256" key="6">
    <source>
        <dbReference type="SAM" id="Phobius"/>
    </source>
</evidence>
<dbReference type="GO" id="GO:0052861">
    <property type="term" value="F:endo-1,3(4)-beta-glucanase activity"/>
    <property type="evidence" value="ECO:0007669"/>
    <property type="project" value="UniProtKB-EC"/>
</dbReference>
<keyword evidence="5" id="KW-0326">Glycosidase</keyword>
<feature type="transmembrane region" description="Helical" evidence="6">
    <location>
        <begin position="54"/>
        <end position="73"/>
    </location>
</feature>
<dbReference type="OMA" id="IVNIDVC"/>
<dbReference type="PANTHER" id="PTHR10963">
    <property type="entry name" value="GLYCOSYL HYDROLASE-RELATED"/>
    <property type="match status" value="1"/>
</dbReference>
<comment type="catalytic activity">
    <reaction evidence="1">
        <text>Endohydrolysis of (1-&gt;3)- or (1-&gt;4)-linkages in beta-D-glucans when the glucose residue whose reducing group is involved in the linkage to be hydrolyzed is itself substituted at C-3.</text>
        <dbReference type="EC" id="3.2.1.6"/>
    </reaction>
</comment>
<evidence type="ECO:0000256" key="3">
    <source>
        <dbReference type="ARBA" id="ARBA00012599"/>
    </source>
</evidence>
<keyword evidence="4" id="KW-0378">Hydrolase</keyword>
<dbReference type="Pfam" id="PF26113">
    <property type="entry name" value="GH16_XgeA"/>
    <property type="match status" value="1"/>
</dbReference>
<dbReference type="PROSITE" id="PS51762">
    <property type="entry name" value="GH16_2"/>
    <property type="match status" value="1"/>
</dbReference>
<proteinExistence type="inferred from homology"/>
<keyword evidence="6" id="KW-1133">Transmembrane helix</keyword>
<organism evidence="8 9">
    <name type="scientific">Scytalidium lignicola</name>
    <name type="common">Hyphomycete</name>
    <dbReference type="NCBI Taxonomy" id="5539"/>
    <lineage>
        <taxon>Eukaryota</taxon>
        <taxon>Fungi</taxon>
        <taxon>Dikarya</taxon>
        <taxon>Ascomycota</taxon>
        <taxon>Pezizomycotina</taxon>
        <taxon>Leotiomycetes</taxon>
        <taxon>Leotiomycetes incertae sedis</taxon>
        <taxon>Scytalidium</taxon>
    </lineage>
</organism>
<comment type="similarity">
    <text evidence="2">Belongs to the glycosyl hydrolase 16 family.</text>
</comment>
<evidence type="ECO:0000313" key="8">
    <source>
        <dbReference type="EMBL" id="RFU33442.1"/>
    </source>
</evidence>
<dbReference type="OrthoDB" id="192832at2759"/>
<dbReference type="EC" id="3.2.1.6" evidence="3"/>
<sequence length="385" mass="41422">MSDSPFQRKEGQLYSSDVPFNDYGNHSYGRMGEQPYASGSAPWWDVRQWSKKRLAIAAGVIVIIIVVIIVAAVEATKKSKYPDYSPLTYTLKDTYSGASFFDNFDYFTGYDPTAGFVHYVPQPQAAQLNLTYASSTSAVLRVDTSVTQDSVPNASTGRFSVRVTSKSTYASGLFVFDVLHTPIGCGTWPALWLTDPSNWPTNGEIDVMEAVNVVGSTQNQMTLHTSSGCQMGVKRKETGKSLTTSCVNSTDGDSGCGVHGPTNSFGTSFNDNGGGVVAMELRSAGIRMWQFARNAIPTDITSGSPNPAGWGEATADFPSTDCDIGTHFRNQSIIANIDLCGSWAGDPQFYNATCPGTCTNLVANNASAFTDAFWEFGSFKVYGTA</sequence>
<name>A0A3E2HJU0_SCYLI</name>
<protein>
    <recommendedName>
        <fullName evidence="3">endo-1,3(4)-beta-glucanase</fullName>
        <ecNumber evidence="3">3.2.1.6</ecNumber>
    </recommendedName>
</protein>
<evidence type="ECO:0000313" key="9">
    <source>
        <dbReference type="Proteomes" id="UP000258309"/>
    </source>
</evidence>
<accession>A0A3E2HJU0</accession>